<dbReference type="PROSITE" id="PS00061">
    <property type="entry name" value="ADH_SHORT"/>
    <property type="match status" value="1"/>
</dbReference>
<dbReference type="GO" id="GO:0016491">
    <property type="term" value="F:oxidoreductase activity"/>
    <property type="evidence" value="ECO:0007669"/>
    <property type="project" value="UniProtKB-KW"/>
</dbReference>
<dbReference type="InterPro" id="IPR020904">
    <property type="entry name" value="Sc_DH/Rdtase_CS"/>
</dbReference>
<dbReference type="AlphaFoldDB" id="A0A939IPE1"/>
<accession>A0A939IPE1</accession>
<organism evidence="3 4">
    <name type="scientific">Parahaliea mediterranea</name>
    <dbReference type="NCBI Taxonomy" id="651086"/>
    <lineage>
        <taxon>Bacteria</taxon>
        <taxon>Pseudomonadati</taxon>
        <taxon>Pseudomonadota</taxon>
        <taxon>Gammaproteobacteria</taxon>
        <taxon>Cellvibrionales</taxon>
        <taxon>Halieaceae</taxon>
        <taxon>Parahaliea</taxon>
    </lineage>
</organism>
<dbReference type="PANTHER" id="PTHR43477:SF1">
    <property type="entry name" value="DIHYDROANTICAPSIN 7-DEHYDROGENASE"/>
    <property type="match status" value="1"/>
</dbReference>
<dbReference type="PANTHER" id="PTHR43477">
    <property type="entry name" value="DIHYDROANTICAPSIN 7-DEHYDROGENASE"/>
    <property type="match status" value="1"/>
</dbReference>
<dbReference type="PRINTS" id="PR00080">
    <property type="entry name" value="SDRFAMILY"/>
</dbReference>
<evidence type="ECO:0000313" key="4">
    <source>
        <dbReference type="Proteomes" id="UP000664303"/>
    </source>
</evidence>
<keyword evidence="4" id="KW-1185">Reference proteome</keyword>
<dbReference type="SUPFAM" id="SSF51735">
    <property type="entry name" value="NAD(P)-binding Rossmann-fold domains"/>
    <property type="match status" value="1"/>
</dbReference>
<dbReference type="Proteomes" id="UP000664303">
    <property type="component" value="Unassembled WGS sequence"/>
</dbReference>
<evidence type="ECO:0000313" key="3">
    <source>
        <dbReference type="EMBL" id="MBN7799068.1"/>
    </source>
</evidence>
<dbReference type="RefSeq" id="WP_206562516.1">
    <property type="nucleotide sequence ID" value="NZ_JAFKCZ010000023.1"/>
</dbReference>
<proteinExistence type="inferred from homology"/>
<dbReference type="Gene3D" id="3.40.50.720">
    <property type="entry name" value="NAD(P)-binding Rossmann-like Domain"/>
    <property type="match status" value="1"/>
</dbReference>
<evidence type="ECO:0000256" key="1">
    <source>
        <dbReference type="ARBA" id="ARBA00006484"/>
    </source>
</evidence>
<dbReference type="InterPro" id="IPR002347">
    <property type="entry name" value="SDR_fam"/>
</dbReference>
<keyword evidence="2" id="KW-0560">Oxidoreductase</keyword>
<dbReference type="PRINTS" id="PR00081">
    <property type="entry name" value="GDHRDH"/>
</dbReference>
<dbReference type="Pfam" id="PF13561">
    <property type="entry name" value="adh_short_C2"/>
    <property type="match status" value="1"/>
</dbReference>
<dbReference type="NCBIfam" id="NF005559">
    <property type="entry name" value="PRK07231.1"/>
    <property type="match status" value="1"/>
</dbReference>
<dbReference type="InterPro" id="IPR051122">
    <property type="entry name" value="SDR_DHRS6-like"/>
</dbReference>
<comment type="similarity">
    <text evidence="1">Belongs to the short-chain dehydrogenases/reductases (SDR) family.</text>
</comment>
<dbReference type="InterPro" id="IPR036291">
    <property type="entry name" value="NAD(P)-bd_dom_sf"/>
</dbReference>
<dbReference type="FunFam" id="3.40.50.720:FF:000084">
    <property type="entry name" value="Short-chain dehydrogenase reductase"/>
    <property type="match status" value="1"/>
</dbReference>
<comment type="caution">
    <text evidence="3">The sequence shown here is derived from an EMBL/GenBank/DDBJ whole genome shotgun (WGS) entry which is preliminary data.</text>
</comment>
<evidence type="ECO:0000256" key="2">
    <source>
        <dbReference type="ARBA" id="ARBA00023002"/>
    </source>
</evidence>
<protein>
    <submittedName>
        <fullName evidence="3">SDR family oxidoreductase</fullName>
    </submittedName>
</protein>
<sequence>MTRNGRVQGKSALVTGAAAGLGYAMAKRLAEEGASVIITDIQTDLGKEAADRLGIEFIRQDVTSEEDWRTVTDQVIHRHGQLDVLVNNAGYGGDATQNSPASTTVEEWRKLQKINAESVFLGCRHAIESMSPGGAIVNLSSLAALMATPFLTAYGASKAAVTHLTQSVALHCARSGTGIRCNSVHPGNIDTAMLAAGIEQMARASGQQPEAVREQFLGRIPLGYFGDPEDIAHMVLFLASDESRYITGNQFVVDGGIHLNG</sequence>
<reference evidence="3" key="1">
    <citation type="submission" date="2021-02" db="EMBL/GenBank/DDBJ databases">
        <title>PHA producing bacteria isolated from coastal sediment in Guangdong, Shenzhen.</title>
        <authorList>
            <person name="Zheng W."/>
            <person name="Yu S."/>
            <person name="Huang Y."/>
        </authorList>
    </citation>
    <scope>NUCLEOTIDE SEQUENCE</scope>
    <source>
        <strain evidence="3">TN14-10</strain>
    </source>
</reference>
<gene>
    <name evidence="3" type="ORF">JYP50_20895</name>
</gene>
<dbReference type="EMBL" id="JAFKCZ010000023">
    <property type="protein sequence ID" value="MBN7799068.1"/>
    <property type="molecule type" value="Genomic_DNA"/>
</dbReference>
<name>A0A939IPE1_9GAMM</name>